<evidence type="ECO:0000313" key="1">
    <source>
        <dbReference type="EMBL" id="ALO27827.1"/>
    </source>
</evidence>
<sequence length="164" mass="19203">MKKYCTVMQGAVKATCTKEKIVIKFHEIDSLIAFPPLTKIPSKYPKSYQKILSRHELIRMESDYLWLGDHKYYNEDEKWWFALGKKASILLKETHPKDIITPMLDSSDQWLFHTQETNTFGEPIIYYLSHEGGDIEDPQPYNIGSLFLKRFAEIYGINIEIPIV</sequence>
<dbReference type="EMBL" id="CP012029">
    <property type="protein sequence ID" value="ALO27827.1"/>
    <property type="molecule type" value="Genomic_DNA"/>
</dbReference>
<dbReference type="Proteomes" id="UP000058857">
    <property type="component" value="Chromosome 1"/>
</dbReference>
<dbReference type="AlphaFoldDB" id="A0A0E3B5P8"/>
<dbReference type="PATRIC" id="fig|280505.15.peg.3557"/>
<gene>
    <name evidence="1" type="ORF">LBBP_03650</name>
</gene>
<accession>A0A0E3B5P8</accession>
<name>A0A0E3B5P8_LEPBO</name>
<reference evidence="1 2" key="1">
    <citation type="journal article" date="2015" name="PLoS Negl. Trop. Dis.">
        <title>Distribution of Plasmids in Distinct Leptospira Pathogenic Species.</title>
        <authorList>
            <person name="Wang Y."/>
            <person name="Zhuang X."/>
            <person name="Zhong Y."/>
            <person name="Zhang C."/>
            <person name="Zhang Y."/>
            <person name="Zeng L."/>
            <person name="Zhu Y."/>
            <person name="He P."/>
            <person name="Dong K."/>
            <person name="Pal U."/>
            <person name="Guo X."/>
            <person name="Qin J."/>
        </authorList>
    </citation>
    <scope>NUCLEOTIDE SEQUENCE [LARGE SCALE GENOMIC DNA]</scope>
    <source>
        <strain evidence="1 2">56604</strain>
    </source>
</reference>
<evidence type="ECO:0000313" key="2">
    <source>
        <dbReference type="Proteomes" id="UP000058857"/>
    </source>
</evidence>
<protein>
    <submittedName>
        <fullName evidence="1">Uncharacterized protein</fullName>
    </submittedName>
</protein>
<organism evidence="1">
    <name type="scientific">Leptospira borgpetersenii serovar Ballum</name>
    <dbReference type="NCBI Taxonomy" id="280505"/>
    <lineage>
        <taxon>Bacteria</taxon>
        <taxon>Pseudomonadati</taxon>
        <taxon>Spirochaetota</taxon>
        <taxon>Spirochaetia</taxon>
        <taxon>Leptospirales</taxon>
        <taxon>Leptospiraceae</taxon>
        <taxon>Leptospira</taxon>
    </lineage>
</organism>
<proteinExistence type="predicted"/>
<dbReference type="RefSeq" id="WP_002736397.1">
    <property type="nucleotide sequence ID" value="NZ_JADDUR010000002.1"/>
</dbReference>